<comment type="cofactor">
    <cofactor evidence="1 6">
        <name>FAD</name>
        <dbReference type="ChEBI" id="CHEBI:57692"/>
    </cofactor>
</comment>
<dbReference type="PANTHER" id="PTHR43292">
    <property type="entry name" value="ACYL-COA DEHYDROGENASE"/>
    <property type="match status" value="1"/>
</dbReference>
<dbReference type="Gene3D" id="2.40.110.10">
    <property type="entry name" value="Butyryl-CoA Dehydrogenase, subunit A, domain 2"/>
    <property type="match status" value="1"/>
</dbReference>
<comment type="caution">
    <text evidence="10">The sequence shown here is derived from an EMBL/GenBank/DDBJ whole genome shotgun (WGS) entry which is preliminary data.</text>
</comment>
<keyword evidence="11" id="KW-1185">Reference proteome</keyword>
<dbReference type="GO" id="GO:0005886">
    <property type="term" value="C:plasma membrane"/>
    <property type="evidence" value="ECO:0007669"/>
    <property type="project" value="TreeGrafter"/>
</dbReference>
<dbReference type="InterPro" id="IPR037069">
    <property type="entry name" value="AcylCoA_DH/ox_N_sf"/>
</dbReference>
<dbReference type="EMBL" id="MBLM01000131">
    <property type="protein sequence ID" value="OHV33492.1"/>
    <property type="molecule type" value="Genomic_DNA"/>
</dbReference>
<protein>
    <submittedName>
        <fullName evidence="10">Acyl-CoA dehydrogenase</fullName>
    </submittedName>
</protein>
<dbReference type="AlphaFoldDB" id="A0A1S1QK81"/>
<accession>A0A1S1QK81</accession>
<dbReference type="SUPFAM" id="SSF56645">
    <property type="entry name" value="Acyl-CoA dehydrogenase NM domain-like"/>
    <property type="match status" value="1"/>
</dbReference>
<dbReference type="InterPro" id="IPR006091">
    <property type="entry name" value="Acyl-CoA_Oxase/DH_mid-dom"/>
</dbReference>
<dbReference type="GO" id="GO:0016627">
    <property type="term" value="F:oxidoreductase activity, acting on the CH-CH group of donors"/>
    <property type="evidence" value="ECO:0007669"/>
    <property type="project" value="InterPro"/>
</dbReference>
<feature type="domain" description="Acyl-CoA oxidase/dehydrogenase middle" evidence="8">
    <location>
        <begin position="113"/>
        <end position="207"/>
    </location>
</feature>
<dbReference type="Pfam" id="PF00441">
    <property type="entry name" value="Acyl-CoA_dh_1"/>
    <property type="match status" value="1"/>
</dbReference>
<dbReference type="InterPro" id="IPR013786">
    <property type="entry name" value="AcylCoA_DH/ox_N"/>
</dbReference>
<dbReference type="RefSeq" id="WP_071087032.1">
    <property type="nucleotide sequence ID" value="NZ_MBLM01000131.1"/>
</dbReference>
<dbReference type="Gene3D" id="1.10.540.10">
    <property type="entry name" value="Acyl-CoA dehydrogenase/oxidase, N-terminal domain"/>
    <property type="match status" value="1"/>
</dbReference>
<feature type="domain" description="Acyl-CoA dehydrogenase/oxidase C-terminal" evidence="7">
    <location>
        <begin position="219"/>
        <end position="376"/>
    </location>
</feature>
<dbReference type="InterPro" id="IPR052161">
    <property type="entry name" value="Mycobact_Acyl-CoA_DH"/>
</dbReference>
<keyword evidence="5 6" id="KW-0560">Oxidoreductase</keyword>
<feature type="domain" description="Acyl-CoA dehydrogenase/oxidase N-terminal" evidence="9">
    <location>
        <begin position="30"/>
        <end position="109"/>
    </location>
</feature>
<reference evidence="11" key="1">
    <citation type="submission" date="2016-07" db="EMBL/GenBank/DDBJ databases">
        <title>Sequence Frankia sp. strain CcI1.17.</title>
        <authorList>
            <person name="Ghodhbane-Gtari F."/>
            <person name="Swanson E."/>
            <person name="Gueddou A."/>
            <person name="Morris K."/>
            <person name="Hezbri K."/>
            <person name="Ktari A."/>
            <person name="Nouioui I."/>
            <person name="Abebe-Akele F."/>
            <person name="Simpson S."/>
            <person name="Thomas K."/>
            <person name="Gtari M."/>
            <person name="Tisa L.S."/>
            <person name="Hurst S."/>
        </authorList>
    </citation>
    <scope>NUCLEOTIDE SEQUENCE [LARGE SCALE GENOMIC DNA]</scope>
    <source>
        <strain evidence="11">Cc1.17</strain>
    </source>
</reference>
<keyword evidence="3 6" id="KW-0285">Flavoprotein</keyword>
<evidence type="ECO:0000256" key="5">
    <source>
        <dbReference type="ARBA" id="ARBA00023002"/>
    </source>
</evidence>
<evidence type="ECO:0000256" key="2">
    <source>
        <dbReference type="ARBA" id="ARBA00009347"/>
    </source>
</evidence>
<gene>
    <name evidence="10" type="ORF">CC117_22785</name>
</gene>
<dbReference type="Pfam" id="PF02771">
    <property type="entry name" value="Acyl-CoA_dh_N"/>
    <property type="match status" value="1"/>
</dbReference>
<dbReference type="Gene3D" id="1.20.140.10">
    <property type="entry name" value="Butyryl-CoA Dehydrogenase, subunit A, domain 3"/>
    <property type="match status" value="1"/>
</dbReference>
<proteinExistence type="inferred from homology"/>
<dbReference type="InterPro" id="IPR036250">
    <property type="entry name" value="AcylCo_DH-like_C"/>
</dbReference>
<evidence type="ECO:0000259" key="9">
    <source>
        <dbReference type="Pfam" id="PF02771"/>
    </source>
</evidence>
<dbReference type="PANTHER" id="PTHR43292:SF4">
    <property type="entry name" value="ACYL-COA DEHYDROGENASE FADE34"/>
    <property type="match status" value="1"/>
</dbReference>
<evidence type="ECO:0000313" key="10">
    <source>
        <dbReference type="EMBL" id="OHV33492.1"/>
    </source>
</evidence>
<dbReference type="InterPro" id="IPR009100">
    <property type="entry name" value="AcylCoA_DH/oxidase_NM_dom_sf"/>
</dbReference>
<organism evidence="10 11">
    <name type="scientific">Parafrankia colletiae</name>
    <dbReference type="NCBI Taxonomy" id="573497"/>
    <lineage>
        <taxon>Bacteria</taxon>
        <taxon>Bacillati</taxon>
        <taxon>Actinomycetota</taxon>
        <taxon>Actinomycetes</taxon>
        <taxon>Frankiales</taxon>
        <taxon>Frankiaceae</taxon>
        <taxon>Parafrankia</taxon>
    </lineage>
</organism>
<keyword evidence="4 6" id="KW-0274">FAD</keyword>
<evidence type="ECO:0000259" key="7">
    <source>
        <dbReference type="Pfam" id="PF00441"/>
    </source>
</evidence>
<dbReference type="Pfam" id="PF02770">
    <property type="entry name" value="Acyl-CoA_dh_M"/>
    <property type="match status" value="1"/>
</dbReference>
<dbReference type="SUPFAM" id="SSF47203">
    <property type="entry name" value="Acyl-CoA dehydrogenase C-terminal domain-like"/>
    <property type="match status" value="1"/>
</dbReference>
<dbReference type="Proteomes" id="UP000179627">
    <property type="component" value="Unassembled WGS sequence"/>
</dbReference>
<sequence>MNDDLPEELHRRVERFLAAHDPATTERLTWLRARFDAGLAWVSFPAGLGGLGLPQALQAEVDGLFDDAGAPDNRKKANGIGLGMAAPTILRFGTDAQKQRFLRPLWTGEEIWCQLFSEPGAGSDLAAVATRAVRDGDTWVVSGQKVWTSGAHHARFAILLARTNPDVPKHGGLTYFLCDMTDPGVDVRPLRQITGEAEFNEVFLTDVSIPDSHRLGAEGAGWKVANATLNNERVAIGGRAALRESGMIGEVVDTWRTNPQRRTPELHARLLGLWVEAEVARLTGQRLRQKLALGQPGPEGATMKLTFARLNQQLSGLELELLGEDGLRYSDWSMTRPDKVDMTGRDAGYRYLRARGNSIEGGTSEILRNIIAERLLGLPAEPRVDKDIPWKELPR</sequence>
<dbReference type="InterPro" id="IPR009075">
    <property type="entry name" value="AcylCo_DH/oxidase_C"/>
</dbReference>
<dbReference type="GO" id="GO:0050660">
    <property type="term" value="F:flavin adenine dinucleotide binding"/>
    <property type="evidence" value="ECO:0007669"/>
    <property type="project" value="InterPro"/>
</dbReference>
<dbReference type="InterPro" id="IPR046373">
    <property type="entry name" value="Acyl-CoA_Oxase/DH_mid-dom_sf"/>
</dbReference>
<name>A0A1S1QK81_9ACTN</name>
<evidence type="ECO:0000256" key="4">
    <source>
        <dbReference type="ARBA" id="ARBA00022827"/>
    </source>
</evidence>
<evidence type="ECO:0000259" key="8">
    <source>
        <dbReference type="Pfam" id="PF02770"/>
    </source>
</evidence>
<comment type="similarity">
    <text evidence="2 6">Belongs to the acyl-CoA dehydrogenase family.</text>
</comment>
<evidence type="ECO:0000256" key="1">
    <source>
        <dbReference type="ARBA" id="ARBA00001974"/>
    </source>
</evidence>
<dbReference type="FunFam" id="2.40.110.10:FF:000011">
    <property type="entry name" value="Acyl-CoA dehydrogenase FadE34"/>
    <property type="match status" value="1"/>
</dbReference>
<evidence type="ECO:0000313" key="11">
    <source>
        <dbReference type="Proteomes" id="UP000179627"/>
    </source>
</evidence>
<evidence type="ECO:0000256" key="3">
    <source>
        <dbReference type="ARBA" id="ARBA00022630"/>
    </source>
</evidence>
<evidence type="ECO:0000256" key="6">
    <source>
        <dbReference type="RuleBase" id="RU362125"/>
    </source>
</evidence>
<dbReference type="OrthoDB" id="5167280at2"/>